<feature type="transmembrane region" description="Helical" evidence="1">
    <location>
        <begin position="16"/>
        <end position="40"/>
    </location>
</feature>
<protein>
    <submittedName>
        <fullName evidence="2">ABC-2 family transporter</fullName>
    </submittedName>
</protein>
<evidence type="ECO:0000256" key="1">
    <source>
        <dbReference type="SAM" id="Phobius"/>
    </source>
</evidence>
<evidence type="ECO:0000313" key="2">
    <source>
        <dbReference type="EMBL" id="PTX61905.1"/>
    </source>
</evidence>
<organism evidence="2 3">
    <name type="scientific">Kordia periserrulae</name>
    <dbReference type="NCBI Taxonomy" id="701523"/>
    <lineage>
        <taxon>Bacteria</taxon>
        <taxon>Pseudomonadati</taxon>
        <taxon>Bacteroidota</taxon>
        <taxon>Flavobacteriia</taxon>
        <taxon>Flavobacteriales</taxon>
        <taxon>Flavobacteriaceae</taxon>
        <taxon>Kordia</taxon>
    </lineage>
</organism>
<keyword evidence="1" id="KW-1133">Transmembrane helix</keyword>
<feature type="transmembrane region" description="Helical" evidence="1">
    <location>
        <begin position="136"/>
        <end position="155"/>
    </location>
</feature>
<gene>
    <name evidence="2" type="ORF">C8N46_1032</name>
</gene>
<dbReference type="EMBL" id="QBKT01000003">
    <property type="protein sequence ID" value="PTX61905.1"/>
    <property type="molecule type" value="Genomic_DNA"/>
</dbReference>
<dbReference type="GO" id="GO:0140359">
    <property type="term" value="F:ABC-type transporter activity"/>
    <property type="evidence" value="ECO:0007669"/>
    <property type="project" value="InterPro"/>
</dbReference>
<feature type="transmembrane region" description="Helical" evidence="1">
    <location>
        <begin position="110"/>
        <end position="131"/>
    </location>
</feature>
<dbReference type="Proteomes" id="UP000244090">
    <property type="component" value="Unassembled WGS sequence"/>
</dbReference>
<dbReference type="PANTHER" id="PTHR37305:SF1">
    <property type="entry name" value="MEMBRANE PROTEIN"/>
    <property type="match status" value="1"/>
</dbReference>
<reference evidence="2 3" key="1">
    <citation type="submission" date="2018-04" db="EMBL/GenBank/DDBJ databases">
        <title>Genomic Encyclopedia of Archaeal and Bacterial Type Strains, Phase II (KMG-II): from individual species to whole genera.</title>
        <authorList>
            <person name="Goeker M."/>
        </authorList>
    </citation>
    <scope>NUCLEOTIDE SEQUENCE [LARGE SCALE GENOMIC DNA]</scope>
    <source>
        <strain evidence="2 3">DSM 25731</strain>
    </source>
</reference>
<feature type="transmembrane region" description="Helical" evidence="1">
    <location>
        <begin position="67"/>
        <end position="90"/>
    </location>
</feature>
<accession>A0A2T6C0R1</accession>
<sequence length="232" mass="27408">MFVIDLSETKIFHFPYIWHITTFFIAFFKFFFAIVVVSMIGNEYSHRTLKQNLIDGLSKKEIILSKFYFILAYTTLVTLLVFIITASIGIANTPSADLYLDTIFQGTEFILAYFVKLLTFFSLCLFVGVLIKRSAFALGFLFVMFIAELILYGLFRFKWYNYETSNEIMQFFPFTTMWNLIDEPFTRMGSIHSTEEFFVTDFNVYWYEVAIAIVWLIIYITASYQILKRRDL</sequence>
<keyword evidence="1" id="KW-0812">Transmembrane</keyword>
<dbReference type="GO" id="GO:0005886">
    <property type="term" value="C:plasma membrane"/>
    <property type="evidence" value="ECO:0007669"/>
    <property type="project" value="UniProtKB-SubCell"/>
</dbReference>
<proteinExistence type="predicted"/>
<dbReference type="PANTHER" id="PTHR37305">
    <property type="entry name" value="INTEGRAL MEMBRANE PROTEIN-RELATED"/>
    <property type="match status" value="1"/>
</dbReference>
<name>A0A2T6C0R1_9FLAO</name>
<comment type="caution">
    <text evidence="2">The sequence shown here is derived from an EMBL/GenBank/DDBJ whole genome shotgun (WGS) entry which is preliminary data.</text>
</comment>
<dbReference type="Pfam" id="PF12679">
    <property type="entry name" value="ABC2_membrane_2"/>
    <property type="match status" value="1"/>
</dbReference>
<evidence type="ECO:0000313" key="3">
    <source>
        <dbReference type="Proteomes" id="UP000244090"/>
    </source>
</evidence>
<keyword evidence="1" id="KW-0472">Membrane</keyword>
<keyword evidence="3" id="KW-1185">Reference proteome</keyword>
<feature type="transmembrane region" description="Helical" evidence="1">
    <location>
        <begin position="204"/>
        <end position="227"/>
    </location>
</feature>
<dbReference type="AlphaFoldDB" id="A0A2T6C0R1"/>